<dbReference type="InterPro" id="IPR000424">
    <property type="entry name" value="Primosome_PriB/ssb"/>
</dbReference>
<reference evidence="5 6" key="1">
    <citation type="submission" date="2021-03" db="EMBL/GenBank/DDBJ databases">
        <title>Sequencing the genomes of 1000 actinobacteria strains.</title>
        <authorList>
            <person name="Klenk H.-P."/>
        </authorList>
    </citation>
    <scope>NUCLEOTIDE SEQUENCE [LARGE SCALE GENOMIC DNA]</scope>
    <source>
        <strain evidence="5 6">DSM 44580</strain>
    </source>
</reference>
<dbReference type="CDD" id="cd04496">
    <property type="entry name" value="SSB_OBF"/>
    <property type="match status" value="1"/>
</dbReference>
<organism evidence="5 6">
    <name type="scientific">Crossiella equi</name>
    <dbReference type="NCBI Taxonomy" id="130796"/>
    <lineage>
        <taxon>Bacteria</taxon>
        <taxon>Bacillati</taxon>
        <taxon>Actinomycetota</taxon>
        <taxon>Actinomycetes</taxon>
        <taxon>Pseudonocardiales</taxon>
        <taxon>Pseudonocardiaceae</taxon>
        <taxon>Crossiella</taxon>
    </lineage>
</organism>
<dbReference type="Gene3D" id="2.40.50.140">
    <property type="entry name" value="Nucleic acid-binding proteins"/>
    <property type="match status" value="1"/>
</dbReference>
<dbReference type="PROSITE" id="PS50935">
    <property type="entry name" value="SSB"/>
    <property type="match status" value="1"/>
</dbReference>
<keyword evidence="1 2" id="KW-0238">DNA-binding</keyword>
<feature type="region of interest" description="Disordered" evidence="4">
    <location>
        <begin position="110"/>
        <end position="163"/>
    </location>
</feature>
<dbReference type="Proteomes" id="UP001519363">
    <property type="component" value="Unassembled WGS sequence"/>
</dbReference>
<dbReference type="GO" id="GO:0003677">
    <property type="term" value="F:DNA binding"/>
    <property type="evidence" value="ECO:0007669"/>
    <property type="project" value="UniProtKB-KW"/>
</dbReference>
<keyword evidence="6" id="KW-1185">Reference proteome</keyword>
<dbReference type="PIRSF" id="PIRSF002070">
    <property type="entry name" value="SSB"/>
    <property type="match status" value="1"/>
</dbReference>
<evidence type="ECO:0000256" key="3">
    <source>
        <dbReference type="RuleBase" id="RU000524"/>
    </source>
</evidence>
<comment type="caution">
    <text evidence="5">The sequence shown here is derived from an EMBL/GenBank/DDBJ whole genome shotgun (WGS) entry which is preliminary data.</text>
</comment>
<dbReference type="SUPFAM" id="SSF50249">
    <property type="entry name" value="Nucleic acid-binding proteins"/>
    <property type="match status" value="1"/>
</dbReference>
<dbReference type="RefSeq" id="WP_086789478.1">
    <property type="nucleotide sequence ID" value="NZ_JAGIOO010000001.1"/>
</dbReference>
<proteinExistence type="predicted"/>
<evidence type="ECO:0000256" key="4">
    <source>
        <dbReference type="SAM" id="MobiDB-lite"/>
    </source>
</evidence>
<dbReference type="InterPro" id="IPR011344">
    <property type="entry name" value="ssDNA-bd"/>
</dbReference>
<sequence>MNGATTTVITGCLTADPELRRTHGGVAVCNFNVSAARFRYDHRLGEQVSGVPVILRCTAWEAQARNVVASLRKGDRVVVYGRLRARTVTAPSGHTRTALDIDIEECGPSLLAATAVPAPTPDDPESSEEEGDGLSEEQEPDDHDEVYPDEPDADHDDQPGTRP</sequence>
<protein>
    <recommendedName>
        <fullName evidence="2 3">Single-stranded DNA-binding protein</fullName>
    </recommendedName>
</protein>
<gene>
    <name evidence="5" type="ORF">JOF53_006520</name>
</gene>
<dbReference type="InterPro" id="IPR012340">
    <property type="entry name" value="NA-bd_OB-fold"/>
</dbReference>
<feature type="compositionally biased region" description="Acidic residues" evidence="4">
    <location>
        <begin position="122"/>
        <end position="155"/>
    </location>
</feature>
<accession>A0ABS5AM60</accession>
<evidence type="ECO:0000256" key="1">
    <source>
        <dbReference type="ARBA" id="ARBA00023125"/>
    </source>
</evidence>
<evidence type="ECO:0000313" key="5">
    <source>
        <dbReference type="EMBL" id="MBP2477648.1"/>
    </source>
</evidence>
<dbReference type="Pfam" id="PF00436">
    <property type="entry name" value="SSB"/>
    <property type="match status" value="1"/>
</dbReference>
<evidence type="ECO:0000256" key="2">
    <source>
        <dbReference type="PIRNR" id="PIRNR002070"/>
    </source>
</evidence>
<dbReference type="NCBIfam" id="TIGR00621">
    <property type="entry name" value="ssb"/>
    <property type="match status" value="1"/>
</dbReference>
<dbReference type="EMBL" id="JAGIOO010000001">
    <property type="protein sequence ID" value="MBP2477648.1"/>
    <property type="molecule type" value="Genomic_DNA"/>
</dbReference>
<evidence type="ECO:0000313" key="6">
    <source>
        <dbReference type="Proteomes" id="UP001519363"/>
    </source>
</evidence>
<name>A0ABS5AM60_9PSEU</name>